<dbReference type="Proteomes" id="UP000451565">
    <property type="component" value="Unassembled WGS sequence"/>
</dbReference>
<name>A0A843YWN1_9BURK</name>
<dbReference type="Gene3D" id="1.25.40.10">
    <property type="entry name" value="Tetratricopeptide repeat domain"/>
    <property type="match status" value="1"/>
</dbReference>
<evidence type="ECO:0000313" key="2">
    <source>
        <dbReference type="EMBL" id="MQR01632.1"/>
    </source>
</evidence>
<keyword evidence="3" id="KW-1185">Reference proteome</keyword>
<dbReference type="EMBL" id="WINI01000007">
    <property type="protein sequence ID" value="MQR01632.1"/>
    <property type="molecule type" value="Genomic_DNA"/>
</dbReference>
<reference evidence="2 3" key="1">
    <citation type="submission" date="2019-10" db="EMBL/GenBank/DDBJ databases">
        <title>Glaciimonas soli sp. nov., a psychrophilic bacterium isolated from the forest soil of a high elevation mountain in Taiwan.</title>
        <authorList>
            <person name="Wang L.-T."/>
            <person name="Shieh W.Y."/>
        </authorList>
    </citation>
    <scope>NUCLEOTIDE SEQUENCE [LARGE SCALE GENOMIC DNA]</scope>
    <source>
        <strain evidence="2 3">GS1</strain>
    </source>
</reference>
<evidence type="ECO:0000313" key="3">
    <source>
        <dbReference type="Proteomes" id="UP000451565"/>
    </source>
</evidence>
<proteinExistence type="predicted"/>
<dbReference type="RefSeq" id="WP_153235236.1">
    <property type="nucleotide sequence ID" value="NZ_WINI01000007.1"/>
</dbReference>
<accession>A0A843YWN1</accession>
<dbReference type="AlphaFoldDB" id="A0A843YWN1"/>
<evidence type="ECO:0000256" key="1">
    <source>
        <dbReference type="SAM" id="SignalP"/>
    </source>
</evidence>
<dbReference type="OrthoDB" id="8875254at2"/>
<comment type="caution">
    <text evidence="2">The sequence shown here is derived from an EMBL/GenBank/DDBJ whole genome shotgun (WGS) entry which is preliminary data.</text>
</comment>
<gene>
    <name evidence="2" type="ORF">GEV47_13205</name>
</gene>
<protein>
    <recommendedName>
        <fullName evidence="4">Tetratricopeptide repeat protein</fullName>
    </recommendedName>
</protein>
<evidence type="ECO:0008006" key="4">
    <source>
        <dbReference type="Google" id="ProtNLM"/>
    </source>
</evidence>
<organism evidence="2 3">
    <name type="scientific">Glaciimonas soli</name>
    <dbReference type="NCBI Taxonomy" id="2590999"/>
    <lineage>
        <taxon>Bacteria</taxon>
        <taxon>Pseudomonadati</taxon>
        <taxon>Pseudomonadota</taxon>
        <taxon>Betaproteobacteria</taxon>
        <taxon>Burkholderiales</taxon>
        <taxon>Oxalobacteraceae</taxon>
        <taxon>Glaciimonas</taxon>
    </lineage>
</organism>
<sequence>MSKLRLTHLGLIVAAISFTSFAVMTSVHAAEAAATAPAKVETVRPEVGKPLNAAQELIKQKNYADALVQVRLADSVGELTPFEAFSIDRMMALLSAATGDDITAIKSLEAVIATGRLPAAEQSVYIQTLAQEYYKVKDYPKTISTATRYFKEGGTDAKTRNMLIQAYYQNNEFAKVEAEISADIAAQEKAGNAPSADQLKMLINCEKQLHGDKSAGYAAAIEKIATYYPEKQYWDFLLNRVQLQPGFSDAYLLDVYRLKLAVGPLDNAKQYSDVAQLANAKGFSAESQKILAQKSQSGMLKMPFELAKSQQCVATGKTGIGLINAGYDCVTQGKFDQGLNLMEQGLHKDDLKRPDEAKLHTGIAYAMAGRKADAINMFKTVQGTDGAADLARYWVIQLSRPVSQ</sequence>
<keyword evidence="1" id="KW-0732">Signal</keyword>
<feature type="chain" id="PRO_5032683835" description="Tetratricopeptide repeat protein" evidence="1">
    <location>
        <begin position="30"/>
        <end position="404"/>
    </location>
</feature>
<dbReference type="InterPro" id="IPR011990">
    <property type="entry name" value="TPR-like_helical_dom_sf"/>
</dbReference>
<feature type="signal peptide" evidence="1">
    <location>
        <begin position="1"/>
        <end position="29"/>
    </location>
</feature>